<dbReference type="EMBL" id="CAJNOQ010009581">
    <property type="protein sequence ID" value="CAF1228834.1"/>
    <property type="molecule type" value="Genomic_DNA"/>
</dbReference>
<sequence length="165" mass="18520">MGGQCGVCGDAIDGPRNNEAPSGKYFTATIVDNYKAGSLIDVRVEMMANHMGWFYFKICPVTNNNVEVTQQCLDQHPLEIIESPTPRTSPYRWDIPGTYTQNIAPGWDLPAYTFKLKLPDGLRCDRCVLQWDWTCANRWGSSEGKEGMGYGPQETFRGCADVRIQ</sequence>
<name>A0A814YDB2_9BILA</name>
<proteinExistence type="predicted"/>
<dbReference type="AlphaFoldDB" id="A0A814YDB2"/>
<protein>
    <recommendedName>
        <fullName evidence="1">Chitin-binding type-4 domain-containing protein</fullName>
    </recommendedName>
</protein>
<dbReference type="InterPro" id="IPR004302">
    <property type="entry name" value="Cellulose/chitin-bd_N"/>
</dbReference>
<evidence type="ECO:0000259" key="1">
    <source>
        <dbReference type="Pfam" id="PF03067"/>
    </source>
</evidence>
<dbReference type="Proteomes" id="UP000663829">
    <property type="component" value="Unassembled WGS sequence"/>
</dbReference>
<dbReference type="Proteomes" id="UP000681722">
    <property type="component" value="Unassembled WGS sequence"/>
</dbReference>
<evidence type="ECO:0000313" key="2">
    <source>
        <dbReference type="EMBL" id="CAF1228834.1"/>
    </source>
</evidence>
<reference evidence="2" key="1">
    <citation type="submission" date="2021-02" db="EMBL/GenBank/DDBJ databases">
        <authorList>
            <person name="Nowell W R."/>
        </authorList>
    </citation>
    <scope>NUCLEOTIDE SEQUENCE</scope>
</reference>
<dbReference type="OrthoDB" id="64893at2759"/>
<feature type="domain" description="Chitin-binding type-4" evidence="1">
    <location>
        <begin position="2"/>
        <end position="162"/>
    </location>
</feature>
<keyword evidence="4" id="KW-1185">Reference proteome</keyword>
<comment type="caution">
    <text evidence="2">The sequence shown here is derived from an EMBL/GenBank/DDBJ whole genome shotgun (WGS) entry which is preliminary data.</text>
</comment>
<organism evidence="2 4">
    <name type="scientific">Didymodactylos carnosus</name>
    <dbReference type="NCBI Taxonomy" id="1234261"/>
    <lineage>
        <taxon>Eukaryota</taxon>
        <taxon>Metazoa</taxon>
        <taxon>Spiralia</taxon>
        <taxon>Gnathifera</taxon>
        <taxon>Rotifera</taxon>
        <taxon>Eurotatoria</taxon>
        <taxon>Bdelloidea</taxon>
        <taxon>Philodinida</taxon>
        <taxon>Philodinidae</taxon>
        <taxon>Didymodactylos</taxon>
    </lineage>
</organism>
<evidence type="ECO:0000313" key="3">
    <source>
        <dbReference type="EMBL" id="CAF3991559.1"/>
    </source>
</evidence>
<evidence type="ECO:0000313" key="4">
    <source>
        <dbReference type="Proteomes" id="UP000663829"/>
    </source>
</evidence>
<dbReference type="EMBL" id="CAJOBC010009585">
    <property type="protein sequence ID" value="CAF3991559.1"/>
    <property type="molecule type" value="Genomic_DNA"/>
</dbReference>
<accession>A0A814YDB2</accession>
<dbReference type="Pfam" id="PF03067">
    <property type="entry name" value="LPMO_10"/>
    <property type="match status" value="1"/>
</dbReference>
<gene>
    <name evidence="2" type="ORF">GPM918_LOCUS25064</name>
    <name evidence="3" type="ORF">SRO942_LOCUS25069</name>
</gene>